<keyword evidence="4" id="KW-0472">Membrane</keyword>
<dbReference type="PANTHER" id="PTHR24096:SF422">
    <property type="entry name" value="BCDNA.GH02901"/>
    <property type="match status" value="1"/>
</dbReference>
<dbReference type="CDD" id="cd05911">
    <property type="entry name" value="Firefly_Luc_like"/>
    <property type="match status" value="1"/>
</dbReference>
<evidence type="ECO:0000256" key="4">
    <source>
        <dbReference type="SAM" id="Phobius"/>
    </source>
</evidence>
<organism evidence="7">
    <name type="scientific">Timema genevievae</name>
    <name type="common">Walking stick</name>
    <dbReference type="NCBI Taxonomy" id="629358"/>
    <lineage>
        <taxon>Eukaryota</taxon>
        <taxon>Metazoa</taxon>
        <taxon>Ecdysozoa</taxon>
        <taxon>Arthropoda</taxon>
        <taxon>Hexapoda</taxon>
        <taxon>Insecta</taxon>
        <taxon>Pterygota</taxon>
        <taxon>Neoptera</taxon>
        <taxon>Polyneoptera</taxon>
        <taxon>Phasmatodea</taxon>
        <taxon>Timematodea</taxon>
        <taxon>Timematoidea</taxon>
        <taxon>Timematidae</taxon>
        <taxon>Timema</taxon>
    </lineage>
</organism>
<dbReference type="Gene3D" id="3.40.50.12780">
    <property type="entry name" value="N-terminal domain of ligase-like"/>
    <property type="match status" value="2"/>
</dbReference>
<comment type="similarity">
    <text evidence="2">Belongs to the ATP-dependent AMP-binding enzyme family.</text>
</comment>
<reference evidence="7" key="1">
    <citation type="submission" date="2020-11" db="EMBL/GenBank/DDBJ databases">
        <authorList>
            <person name="Tran Van P."/>
        </authorList>
    </citation>
    <scope>NUCLEOTIDE SEQUENCE</scope>
</reference>
<dbReference type="PROSITE" id="PS00455">
    <property type="entry name" value="AMP_BINDING"/>
    <property type="match status" value="1"/>
</dbReference>
<evidence type="ECO:0000256" key="3">
    <source>
        <dbReference type="ARBA" id="ARBA00023140"/>
    </source>
</evidence>
<dbReference type="InterPro" id="IPR020845">
    <property type="entry name" value="AMP-binding_CS"/>
</dbReference>
<dbReference type="SUPFAM" id="SSF56801">
    <property type="entry name" value="Acetyl-CoA synthetase-like"/>
    <property type="match status" value="2"/>
</dbReference>
<keyword evidence="4" id="KW-1133">Transmembrane helix</keyword>
<keyword evidence="3" id="KW-0576">Peroxisome</keyword>
<proteinExistence type="inferred from homology"/>
<evidence type="ECO:0000259" key="5">
    <source>
        <dbReference type="Pfam" id="PF00501"/>
    </source>
</evidence>
<feature type="domain" description="AMP-binding enzyme C-terminal" evidence="6">
    <location>
        <begin position="561"/>
        <end position="636"/>
    </location>
</feature>
<dbReference type="GO" id="GO:0005777">
    <property type="term" value="C:peroxisome"/>
    <property type="evidence" value="ECO:0007669"/>
    <property type="project" value="UniProtKB-SubCell"/>
</dbReference>
<sequence>MLRYCPCMKRNQHSSEAIHADTGQKMTQADLLVSSERLAAALQAQGVGPGDVIGVCSENSLEYCIPVLAALYVGATCAPLSAGYTPRELTHAMSLSGPRLIFCSEGAEPLVREAADRVAGLAEEVVVIGSERKFLRHLTLEMFVSDYVSEQGRPQHFHLHPVEHPKEHVAFIFCSSGTTGLPKGVMITHHNVLSLLANQRYAVEKDNLPLIEGYALGFLPMYHAYGLMTLLYMLEFEATMVVMPHFNPETFLRILQEYKRTSTEHELLVHGEFVSCSLTVHKQFASYVCTGLDTHWTIIPDTSQPPMFLPAMFPVCLDTRETFPEYPAITWYTLVPPILSFLAKHPMVLQYMCFVCVQITWCAMVPPILSFLAKHLMVLQYMCFVCVQVTSCAMVPPILAFLAKHPMVLQYDLRSLTRVGVGAAPVSADLLRQFKNRFPHIGFIRQGYGMTETTLSALGNNTNDHGKLESVGTLVPGMEAKVIDESGRSLGVGQRGELCFRGCIIMKGYVNNPSATSQTIDHEGWLHTGDVGYYDEEGSFYIVDRLKDLIKYKGFQVPPAELEAILMSHPGVMDAAVIGVLDEGAGELPKAFVVKKNANVTAQQLVDYVDGQVSSAKKLRGGVQFVEAIPKNPSGKILRKELRDVVSPKSKL</sequence>
<feature type="domain" description="AMP-dependent synthetase/ligase" evidence="5">
    <location>
        <begin position="12"/>
        <end position="261"/>
    </location>
</feature>
<protein>
    <submittedName>
        <fullName evidence="7">Uncharacterized protein</fullName>
    </submittedName>
</protein>
<dbReference type="AlphaFoldDB" id="A0A7R9K545"/>
<evidence type="ECO:0000256" key="1">
    <source>
        <dbReference type="ARBA" id="ARBA00004275"/>
    </source>
</evidence>
<comment type="subcellular location">
    <subcellularLocation>
        <location evidence="1">Peroxisome</location>
    </subcellularLocation>
</comment>
<dbReference type="Pfam" id="PF13193">
    <property type="entry name" value="AMP-binding_C"/>
    <property type="match status" value="1"/>
</dbReference>
<feature type="transmembrane region" description="Helical" evidence="4">
    <location>
        <begin position="378"/>
        <end position="403"/>
    </location>
</feature>
<dbReference type="EMBL" id="OE843710">
    <property type="protein sequence ID" value="CAD7603745.1"/>
    <property type="molecule type" value="Genomic_DNA"/>
</dbReference>
<dbReference type="Pfam" id="PF00501">
    <property type="entry name" value="AMP-binding"/>
    <property type="match status" value="2"/>
</dbReference>
<dbReference type="Gene3D" id="3.30.300.30">
    <property type="match status" value="1"/>
</dbReference>
<evidence type="ECO:0000259" key="6">
    <source>
        <dbReference type="Pfam" id="PF13193"/>
    </source>
</evidence>
<keyword evidence="4" id="KW-0812">Transmembrane</keyword>
<dbReference type="GO" id="GO:0016405">
    <property type="term" value="F:CoA-ligase activity"/>
    <property type="evidence" value="ECO:0007669"/>
    <property type="project" value="TreeGrafter"/>
</dbReference>
<dbReference type="InterPro" id="IPR000873">
    <property type="entry name" value="AMP-dep_synth/lig_dom"/>
</dbReference>
<accession>A0A7R9K545</accession>
<name>A0A7R9K545_TIMGE</name>
<evidence type="ECO:0000256" key="2">
    <source>
        <dbReference type="ARBA" id="ARBA00006432"/>
    </source>
</evidence>
<dbReference type="PANTHER" id="PTHR24096">
    <property type="entry name" value="LONG-CHAIN-FATTY-ACID--COA LIGASE"/>
    <property type="match status" value="1"/>
</dbReference>
<dbReference type="InterPro" id="IPR045851">
    <property type="entry name" value="AMP-bd_C_sf"/>
</dbReference>
<evidence type="ECO:0000313" key="7">
    <source>
        <dbReference type="EMBL" id="CAD7603745.1"/>
    </source>
</evidence>
<gene>
    <name evidence="7" type="ORF">TGEB3V08_LOCUS8900</name>
</gene>
<dbReference type="InterPro" id="IPR025110">
    <property type="entry name" value="AMP-bd_C"/>
</dbReference>
<dbReference type="InterPro" id="IPR042099">
    <property type="entry name" value="ANL_N_sf"/>
</dbReference>
<dbReference type="FunFam" id="3.30.300.30:FF:000007">
    <property type="entry name" value="4-coumarate--CoA ligase 2"/>
    <property type="match status" value="1"/>
</dbReference>
<feature type="domain" description="AMP-dependent synthetase/ligase" evidence="5">
    <location>
        <begin position="387"/>
        <end position="509"/>
    </location>
</feature>
<feature type="transmembrane region" description="Helical" evidence="4">
    <location>
        <begin position="348"/>
        <end position="372"/>
    </location>
</feature>